<protein>
    <submittedName>
        <fullName evidence="1">Uncharacterized protein</fullName>
    </submittedName>
</protein>
<gene>
    <name evidence="1" type="ORF">COT80_00800</name>
</gene>
<evidence type="ECO:0000313" key="1">
    <source>
        <dbReference type="EMBL" id="PIS06464.1"/>
    </source>
</evidence>
<name>A0A2H0W569_9BACT</name>
<dbReference type="AlphaFoldDB" id="A0A2H0W569"/>
<organism evidence="1 2">
    <name type="scientific">Candidatus Buchananbacteria bacterium CG10_big_fil_rev_8_21_14_0_10_33_19</name>
    <dbReference type="NCBI Taxonomy" id="1974525"/>
    <lineage>
        <taxon>Bacteria</taxon>
        <taxon>Candidatus Buchananiibacteriota</taxon>
    </lineage>
</organism>
<dbReference type="Proteomes" id="UP000229056">
    <property type="component" value="Unassembled WGS sequence"/>
</dbReference>
<proteinExistence type="predicted"/>
<accession>A0A2H0W569</accession>
<comment type="caution">
    <text evidence="1">The sequence shown here is derived from an EMBL/GenBank/DDBJ whole genome shotgun (WGS) entry which is preliminary data.</text>
</comment>
<evidence type="ECO:0000313" key="2">
    <source>
        <dbReference type="Proteomes" id="UP000229056"/>
    </source>
</evidence>
<dbReference type="EMBL" id="PEZY01000004">
    <property type="protein sequence ID" value="PIS06464.1"/>
    <property type="molecule type" value="Genomic_DNA"/>
</dbReference>
<sequence>MYSIDEYKNLTSKYGPFASWAIWNYKKESDSLIINQNFDKLHSKFIFLGLNISRPLTNNPWSNFHGGRHDRKLKYACNDNKLRGSYMTDIFKGIDEPQSNKFKNLLTDKIIRKNVEQFNREMKDIKINDNAQFIILGTPTSLLAQCFNNYFKQEYKNRIIYHYHYSYYKLTDKEWVNGLWEKLNINQNFDLTIKKYKLSNII</sequence>
<reference evidence="2" key="1">
    <citation type="submission" date="2017-09" db="EMBL/GenBank/DDBJ databases">
        <title>Depth-based differentiation of microbial function through sediment-hosted aquifers and enrichment of novel symbionts in the deep terrestrial subsurface.</title>
        <authorList>
            <person name="Probst A.J."/>
            <person name="Ladd B."/>
            <person name="Jarett J.K."/>
            <person name="Geller-Mcgrath D.E."/>
            <person name="Sieber C.M.K."/>
            <person name="Emerson J.B."/>
            <person name="Anantharaman K."/>
            <person name="Thomas B.C."/>
            <person name="Malmstrom R."/>
            <person name="Stieglmeier M."/>
            <person name="Klingl A."/>
            <person name="Woyke T."/>
            <person name="Ryan C.M."/>
            <person name="Banfield J.F."/>
        </authorList>
    </citation>
    <scope>NUCLEOTIDE SEQUENCE [LARGE SCALE GENOMIC DNA]</scope>
</reference>